<gene>
    <name evidence="1" type="ORF">FZC34_00500</name>
</gene>
<sequence>MIDPIELINNHNCIIIYGKNEELTYSFFDEFSGSIIDVKELESINLLQTSLLPESNLKIKIAPKDLKKIFVQNINRWNRKCIFLLDKIPGPNDIKNAMIHADKLNHANKLNNIDKLDNTHGKANNSANGISKMEKLTAEINCDFIDLPKFIEFHSKRLSYNFRNMNDLFWVKNLQDLHFAYKIHQIDQDAVSNMSEHMLDQTSLFRKGDEESLNKFWSIMDNPWSWSRYMQYFYQYKGENILVAMCKHLDLWAHKYTPNDEVFIWLLRSIFINSK</sequence>
<dbReference type="RefSeq" id="WP_148971517.1">
    <property type="nucleotide sequence ID" value="NZ_CP043316.1"/>
</dbReference>
<dbReference type="Proteomes" id="UP000325004">
    <property type="component" value="Chromosome"/>
</dbReference>
<dbReference type="KEGG" id="cpri:FZC34_00500"/>
<name>A0A5C0UFE2_9PROT</name>
<reference evidence="1 2" key="1">
    <citation type="submission" date="2019-08" db="EMBL/GenBank/DDBJ databases">
        <title>Highly reduced genomes of protist endosymbionts show evolutionary convergence.</title>
        <authorList>
            <person name="George E."/>
            <person name="Husnik F."/>
            <person name="Tashyreva D."/>
            <person name="Prokopchuk G."/>
            <person name="Horak A."/>
            <person name="Kwong W.K."/>
            <person name="Lukes J."/>
            <person name="Keeling P.J."/>
        </authorList>
    </citation>
    <scope>NUCLEOTIDE SEQUENCE [LARGE SCALE GENOMIC DNA]</scope>
    <source>
        <strain evidence="1">1604LC</strain>
    </source>
</reference>
<evidence type="ECO:0000313" key="2">
    <source>
        <dbReference type="Proteomes" id="UP000325004"/>
    </source>
</evidence>
<evidence type="ECO:0000313" key="1">
    <source>
        <dbReference type="EMBL" id="QEK38401.1"/>
    </source>
</evidence>
<dbReference type="EMBL" id="CP043316">
    <property type="protein sequence ID" value="QEK38401.1"/>
    <property type="molecule type" value="Genomic_DNA"/>
</dbReference>
<keyword evidence="2" id="KW-1185">Reference proteome</keyword>
<organism evidence="1 2">
    <name type="scientific">Candidatus Cytomitobacter primus</name>
    <dbReference type="NCBI Taxonomy" id="2066024"/>
    <lineage>
        <taxon>Bacteria</taxon>
        <taxon>Pseudomonadati</taxon>
        <taxon>Pseudomonadota</taxon>
        <taxon>Alphaproteobacteria</taxon>
        <taxon>Holosporales</taxon>
        <taxon>Holosporaceae</taxon>
        <taxon>Candidatus Cytomitobacter</taxon>
    </lineage>
</organism>
<dbReference type="OrthoDB" id="8478461at2"/>
<dbReference type="AlphaFoldDB" id="A0A5C0UFE2"/>
<proteinExistence type="predicted"/>
<accession>A0A5C0UFE2</accession>
<protein>
    <submittedName>
        <fullName evidence="1">Uncharacterized protein</fullName>
    </submittedName>
</protein>